<reference evidence="2" key="1">
    <citation type="submission" date="2023-08" db="EMBL/GenBank/DDBJ databases">
        <title>Emergence of clinically-relevant ST2 carbapenem-resistant Acinetobacter baumannii strains in hospital sewages in Zhejiang, East of China.</title>
        <authorList>
            <person name="Kaichao C."/>
            <person name="Zhang R."/>
        </authorList>
    </citation>
    <scope>NUCLEOTIDE SEQUENCE</scope>
    <source>
        <strain evidence="2">M-SY-60</strain>
    </source>
</reference>
<dbReference type="EMBL" id="JAVIDA010000004">
    <property type="protein sequence ID" value="MDQ9070775.1"/>
    <property type="molecule type" value="Genomic_DNA"/>
</dbReference>
<name>A0AAW8JHX7_9GAMM</name>
<gene>
    <name evidence="2" type="ORF">RFH51_04790</name>
</gene>
<comment type="caution">
    <text evidence="2">The sequence shown here is derived from an EMBL/GenBank/DDBJ whole genome shotgun (WGS) entry which is preliminary data.</text>
</comment>
<sequence length="89" mass="9768">MAFLITLGNASSSEVRSIKIAYFLNQSEIATDAIKRIYLNNIRKNIALRLMGGILFILFYLNAIQNNEGLNVIFGKIKASDSSDGEIAG</sequence>
<evidence type="ECO:0000313" key="2">
    <source>
        <dbReference type="EMBL" id="MDQ9070775.1"/>
    </source>
</evidence>
<evidence type="ECO:0000313" key="3">
    <source>
        <dbReference type="Proteomes" id="UP001243195"/>
    </source>
</evidence>
<protein>
    <submittedName>
        <fullName evidence="2">Uncharacterized protein</fullName>
    </submittedName>
</protein>
<keyword evidence="1" id="KW-1133">Transmembrane helix</keyword>
<organism evidence="2 3">
    <name type="scientific">Acinetobacter gerneri</name>
    <dbReference type="NCBI Taxonomy" id="202952"/>
    <lineage>
        <taxon>Bacteria</taxon>
        <taxon>Pseudomonadati</taxon>
        <taxon>Pseudomonadota</taxon>
        <taxon>Gammaproteobacteria</taxon>
        <taxon>Moraxellales</taxon>
        <taxon>Moraxellaceae</taxon>
        <taxon>Acinetobacter</taxon>
    </lineage>
</organism>
<keyword evidence="1" id="KW-0812">Transmembrane</keyword>
<evidence type="ECO:0000256" key="1">
    <source>
        <dbReference type="SAM" id="Phobius"/>
    </source>
</evidence>
<accession>A0AAW8JHX7</accession>
<proteinExistence type="predicted"/>
<keyword evidence="1" id="KW-0472">Membrane</keyword>
<dbReference type="RefSeq" id="WP_308955344.1">
    <property type="nucleotide sequence ID" value="NZ_JAVICY010000002.1"/>
</dbReference>
<feature type="transmembrane region" description="Helical" evidence="1">
    <location>
        <begin position="46"/>
        <end position="64"/>
    </location>
</feature>
<dbReference type="AlphaFoldDB" id="A0AAW8JHX7"/>
<dbReference type="Proteomes" id="UP001243195">
    <property type="component" value="Unassembled WGS sequence"/>
</dbReference>